<sequence length="225" mass="23891">MRPAPGLVIRQASALEPQDDLDASVDLLRRVASGELAEERVVRLVAPAPTVAMSRRESRMPGYEDARAAAIRHGFTPAIRPTGGRAVAYDESCLVFDVISRDDAELDPTRFFAAAGNTIVDALQELGLDARLGEVAGEYCPGEFSINARGVVKLIGTSQRAVRGARLLSGMLAFGPVDRFVAVLTEVNAALGLDWDPATFGTMHVEDPSLARDSVEAALAAAFVS</sequence>
<dbReference type="SUPFAM" id="SSF55681">
    <property type="entry name" value="Class II aaRS and biotin synthetases"/>
    <property type="match status" value="1"/>
</dbReference>
<proteinExistence type="predicted"/>
<comment type="caution">
    <text evidence="2">The sequence shown here is derived from an EMBL/GenBank/DDBJ whole genome shotgun (WGS) entry which is preliminary data.</text>
</comment>
<dbReference type="STRING" id="1348253.LK09_15550"/>
<dbReference type="Proteomes" id="UP000031030">
    <property type="component" value="Unassembled WGS sequence"/>
</dbReference>
<dbReference type="InterPro" id="IPR004143">
    <property type="entry name" value="BPL_LPL_catalytic"/>
</dbReference>
<dbReference type="Gene3D" id="3.30.930.10">
    <property type="entry name" value="Bira Bifunctional Protein, Domain 2"/>
    <property type="match status" value="1"/>
</dbReference>
<gene>
    <name evidence="2" type="ORF">LK09_15550</name>
</gene>
<dbReference type="PROSITE" id="PS51733">
    <property type="entry name" value="BPL_LPL_CATALYTIC"/>
    <property type="match status" value="1"/>
</dbReference>
<accession>A0A0B1ZYZ0</accession>
<evidence type="ECO:0000259" key="1">
    <source>
        <dbReference type="PROSITE" id="PS51733"/>
    </source>
</evidence>
<dbReference type="AlphaFoldDB" id="A0A0B1ZYZ0"/>
<evidence type="ECO:0000313" key="2">
    <source>
        <dbReference type="EMBL" id="KHK96445.1"/>
    </source>
</evidence>
<dbReference type="EMBL" id="JTDK01000015">
    <property type="protein sequence ID" value="KHK96445.1"/>
    <property type="molecule type" value="Genomic_DNA"/>
</dbReference>
<keyword evidence="3" id="KW-1185">Reference proteome</keyword>
<protein>
    <recommendedName>
        <fullName evidence="1">BPL/LPL catalytic domain-containing protein</fullName>
    </recommendedName>
</protein>
<dbReference type="Pfam" id="PF21948">
    <property type="entry name" value="LplA-B_cat"/>
    <property type="match status" value="1"/>
</dbReference>
<organism evidence="2 3">
    <name type="scientific">Microbacterium mangrovi</name>
    <dbReference type="NCBI Taxonomy" id="1348253"/>
    <lineage>
        <taxon>Bacteria</taxon>
        <taxon>Bacillati</taxon>
        <taxon>Actinomycetota</taxon>
        <taxon>Actinomycetes</taxon>
        <taxon>Micrococcales</taxon>
        <taxon>Microbacteriaceae</taxon>
        <taxon>Microbacterium</taxon>
    </lineage>
</organism>
<evidence type="ECO:0000313" key="3">
    <source>
        <dbReference type="Proteomes" id="UP000031030"/>
    </source>
</evidence>
<reference evidence="2 3" key="1">
    <citation type="submission" date="2014-11" db="EMBL/GenBank/DDBJ databases">
        <title>Genome sequence of Microbacterium mangrovi MUSC 115(T).</title>
        <authorList>
            <person name="Lee L.-H."/>
        </authorList>
    </citation>
    <scope>NUCLEOTIDE SEQUENCE [LARGE SCALE GENOMIC DNA]</scope>
    <source>
        <strain evidence="2 3">MUSC 115</strain>
    </source>
</reference>
<name>A0A0B1ZYZ0_9MICO</name>
<feature type="domain" description="BPL/LPL catalytic" evidence="1">
    <location>
        <begin position="36"/>
        <end position="225"/>
    </location>
</feature>
<dbReference type="InterPro" id="IPR045864">
    <property type="entry name" value="aa-tRNA-synth_II/BPL/LPL"/>
</dbReference>